<proteinExistence type="predicted"/>
<name>A0ABY5FTC8_9MICO</name>
<dbReference type="Pfam" id="PF20239">
    <property type="entry name" value="DUF6596"/>
    <property type="match status" value="1"/>
</dbReference>
<dbReference type="PANTHER" id="PTHR47756">
    <property type="entry name" value="BLL6612 PROTEIN-RELATED"/>
    <property type="match status" value="1"/>
</dbReference>
<gene>
    <name evidence="4" type="ORF">NNL39_07545</name>
</gene>
<evidence type="ECO:0000313" key="4">
    <source>
        <dbReference type="EMBL" id="UTT61538.1"/>
    </source>
</evidence>
<organism evidence="4 5">
    <name type="scientific">Microcella humidisoli</name>
    <dbReference type="NCBI Taxonomy" id="2963406"/>
    <lineage>
        <taxon>Bacteria</taxon>
        <taxon>Bacillati</taxon>
        <taxon>Actinomycetota</taxon>
        <taxon>Actinomycetes</taxon>
        <taxon>Micrococcales</taxon>
        <taxon>Microbacteriaceae</taxon>
        <taxon>Microcella</taxon>
    </lineage>
</organism>
<dbReference type="InterPro" id="IPR014284">
    <property type="entry name" value="RNA_pol_sigma-70_dom"/>
</dbReference>
<dbReference type="EMBL" id="CP101497">
    <property type="protein sequence ID" value="UTT61538.1"/>
    <property type="molecule type" value="Genomic_DNA"/>
</dbReference>
<protein>
    <submittedName>
        <fullName evidence="4">Sigma-70 family RNA polymerase sigma factor</fullName>
    </submittedName>
</protein>
<dbReference type="NCBIfam" id="TIGR02937">
    <property type="entry name" value="sigma70-ECF"/>
    <property type="match status" value="1"/>
</dbReference>
<dbReference type="InterPro" id="IPR046531">
    <property type="entry name" value="DUF6596"/>
</dbReference>
<dbReference type="SUPFAM" id="SSF88946">
    <property type="entry name" value="Sigma2 domain of RNA polymerase sigma factors"/>
    <property type="match status" value="1"/>
</dbReference>
<dbReference type="InterPro" id="IPR013324">
    <property type="entry name" value="RNA_pol_sigma_r3/r4-like"/>
</dbReference>
<dbReference type="Gene3D" id="1.10.1740.10">
    <property type="match status" value="1"/>
</dbReference>
<dbReference type="Gene3D" id="1.10.10.10">
    <property type="entry name" value="Winged helix-like DNA-binding domain superfamily/Winged helix DNA-binding domain"/>
    <property type="match status" value="1"/>
</dbReference>
<keyword evidence="5" id="KW-1185">Reference proteome</keyword>
<dbReference type="Pfam" id="PF04542">
    <property type="entry name" value="Sigma70_r2"/>
    <property type="match status" value="1"/>
</dbReference>
<accession>A0ABY5FTC8</accession>
<feature type="region of interest" description="Disordered" evidence="1">
    <location>
        <begin position="82"/>
        <end position="104"/>
    </location>
</feature>
<evidence type="ECO:0000259" key="2">
    <source>
        <dbReference type="Pfam" id="PF04542"/>
    </source>
</evidence>
<dbReference type="SUPFAM" id="SSF88659">
    <property type="entry name" value="Sigma3 and sigma4 domains of RNA polymerase sigma factors"/>
    <property type="match status" value="1"/>
</dbReference>
<feature type="domain" description="RNA polymerase sigma-70 region 2" evidence="2">
    <location>
        <begin position="16"/>
        <end position="79"/>
    </location>
</feature>
<feature type="compositionally biased region" description="Basic and acidic residues" evidence="1">
    <location>
        <begin position="86"/>
        <end position="99"/>
    </location>
</feature>
<dbReference type="InterPro" id="IPR036388">
    <property type="entry name" value="WH-like_DNA-bd_sf"/>
</dbReference>
<evidence type="ECO:0000256" key="1">
    <source>
        <dbReference type="SAM" id="MobiDB-lite"/>
    </source>
</evidence>
<feature type="domain" description="DUF6596" evidence="3">
    <location>
        <begin position="189"/>
        <end position="289"/>
    </location>
</feature>
<sequence>MTTSAEIADAVTRLAREESGRVLALLTRRFTNLDAADDAVQDALITALTAWQSGIPESPAAWLYTVARNTLIDQLRRDRTSRRRLHDAAPELTAHHTTTEPEEEDDLIMDASSLGDERLRLLLLCCHPALDRDTQVALTLRLAGGLTAAEVAAAYLLPEATLTQRVVRAKRKIREAGMPLTIPANLDERVDALLRVLYLIFNEGYLSRGAAHVTRVDLMLEAIRLTRQVVDELPASAEAEGLLALELYHHARSGTRVDGLGELVLLEHQDRTGWNLDVITEANARLHSAMTRMAPGPYQVQAIIAGHHANARTAADTDWSAIAELYAQLGRMAPNPVVDLNRAVAIAMADGPLAGLAVLDRLAGLDGYHLFHATRGELLARAGRPAAASFERARELTSNEAERRHLARRAAETAAAG</sequence>
<dbReference type="PANTHER" id="PTHR47756:SF2">
    <property type="entry name" value="BLL6612 PROTEIN"/>
    <property type="match status" value="1"/>
</dbReference>
<evidence type="ECO:0000313" key="5">
    <source>
        <dbReference type="Proteomes" id="UP001060039"/>
    </source>
</evidence>
<reference evidence="4" key="1">
    <citation type="submission" date="2022-07" db="EMBL/GenBank/DDBJ databases">
        <title>Taxonomic analysis of Microcella humidisoli nov. sp., isolated from riverside soil.</title>
        <authorList>
            <person name="Molina K.M."/>
            <person name="Kim S.B."/>
        </authorList>
    </citation>
    <scope>NUCLEOTIDE SEQUENCE</scope>
    <source>
        <strain evidence="4">MMS21-STM10</strain>
    </source>
</reference>
<dbReference type="Proteomes" id="UP001060039">
    <property type="component" value="Chromosome"/>
</dbReference>
<evidence type="ECO:0000259" key="3">
    <source>
        <dbReference type="Pfam" id="PF20239"/>
    </source>
</evidence>
<dbReference type="RefSeq" id="WP_255158509.1">
    <property type="nucleotide sequence ID" value="NZ_CP101497.1"/>
</dbReference>
<dbReference type="InterPro" id="IPR007627">
    <property type="entry name" value="RNA_pol_sigma70_r2"/>
</dbReference>
<dbReference type="InterPro" id="IPR013325">
    <property type="entry name" value="RNA_pol_sigma_r2"/>
</dbReference>